<evidence type="ECO:0000313" key="2">
    <source>
        <dbReference type="EMBL" id="KAF9818867.1"/>
    </source>
</evidence>
<reference evidence="2" key="2">
    <citation type="journal article" name="Front. Microbiol.">
        <title>Degradative Capacity of Two Strains of Rhodonia placenta: From Phenotype to Genotype.</title>
        <authorList>
            <person name="Kolle M."/>
            <person name="Horta M.A.C."/>
            <person name="Nowrousian M."/>
            <person name="Ohm R.A."/>
            <person name="Benz J.P."/>
            <person name="Pilgard A."/>
        </authorList>
    </citation>
    <scope>NUCLEOTIDE SEQUENCE</scope>
    <source>
        <strain evidence="2">FPRL280</strain>
    </source>
</reference>
<organism evidence="2 3">
    <name type="scientific">Rhodonia placenta</name>
    <dbReference type="NCBI Taxonomy" id="104341"/>
    <lineage>
        <taxon>Eukaryota</taxon>
        <taxon>Fungi</taxon>
        <taxon>Dikarya</taxon>
        <taxon>Basidiomycota</taxon>
        <taxon>Agaricomycotina</taxon>
        <taxon>Agaricomycetes</taxon>
        <taxon>Polyporales</taxon>
        <taxon>Adustoporiaceae</taxon>
        <taxon>Rhodonia</taxon>
    </lineage>
</organism>
<name>A0A8H7U546_9APHY</name>
<protein>
    <submittedName>
        <fullName evidence="2">Uncharacterized protein</fullName>
    </submittedName>
</protein>
<reference evidence="2" key="1">
    <citation type="submission" date="2020-11" db="EMBL/GenBank/DDBJ databases">
        <authorList>
            <person name="Koelle M."/>
            <person name="Horta M.A.C."/>
            <person name="Nowrousian M."/>
            <person name="Ohm R.A."/>
            <person name="Benz P."/>
            <person name="Pilgard A."/>
        </authorList>
    </citation>
    <scope>NUCLEOTIDE SEQUENCE</scope>
    <source>
        <strain evidence="2">FPRL280</strain>
    </source>
</reference>
<dbReference type="Proteomes" id="UP000639403">
    <property type="component" value="Unassembled WGS sequence"/>
</dbReference>
<sequence length="704" mass="75351">MNMVSSDRNSLSELESMSDSDWLDIASSRASDTDSVAGFSSDRDLDARPSSRQSFNSNGSSRDSDVHAWVGLADDLPDESPRLPLSLTARSVAYNSDLAPLIPDEQETEDHEEEQRVKAALDQSMMSTLSATASRSNSNSLNASLSSIVQSRDLRLSFPDPLTSSRDALLNTSYDHVVDHIDADVLPSMTADSVPETDPAPTTADPGAHATPVVPEDDTCEAAISPDFYIVLYGSSSAVKWSLIDKLLERAAKGQGLTLTSKIVGLIDGYVRFLSASDSSHNRVVSVLDRTEVLSADDVGFSIIDLPCSADQLLDAEQHWETLGVSRRKIVALSSGSSVVDQEDVDRAGTRQITRALRPLFFANERKPAQRLAVKHAWKILAVFSVVLGCAIKGSLNHAALQSMSSQQQTAPPPTWSLASPITPAINQSVPAPATHSALIPSALKDLALAVLSPSIVTSTPGAGPSTVPSTEHAAPNSASEDAPSECACGCGLITWAGKSHRDTDLALRPTPPPPSVRQSGKSALALIPSPTHHQGKGKGKGREIAPADESLFAVGTWLGTSLSNYLSLHSVASVVVRDIQEILDALDELSYAILRQTALVWESSKDAALALQAMVQHEHKRMLTKAAELTEFGGRLLSSVQERVRGRVAIAKSNAKAVRKSVLPARVWKAATRLQTPDVGNIRKLAREKRKKAGKRARRALRQ</sequence>
<proteinExistence type="predicted"/>
<feature type="compositionally biased region" description="Low complexity" evidence="1">
    <location>
        <begin position="50"/>
        <end position="61"/>
    </location>
</feature>
<comment type="caution">
    <text evidence="2">The sequence shown here is derived from an EMBL/GenBank/DDBJ whole genome shotgun (WGS) entry which is preliminary data.</text>
</comment>
<feature type="region of interest" description="Disordered" evidence="1">
    <location>
        <begin position="460"/>
        <end position="484"/>
    </location>
</feature>
<evidence type="ECO:0000256" key="1">
    <source>
        <dbReference type="SAM" id="MobiDB-lite"/>
    </source>
</evidence>
<evidence type="ECO:0000313" key="3">
    <source>
        <dbReference type="Proteomes" id="UP000639403"/>
    </source>
</evidence>
<accession>A0A8H7U546</accession>
<dbReference type="EMBL" id="JADOXO010000025">
    <property type="protein sequence ID" value="KAF9818867.1"/>
    <property type="molecule type" value="Genomic_DNA"/>
</dbReference>
<dbReference type="AlphaFoldDB" id="A0A8H7U546"/>
<feature type="region of interest" description="Disordered" evidence="1">
    <location>
        <begin position="29"/>
        <end position="64"/>
    </location>
</feature>
<gene>
    <name evidence="2" type="ORF">IEO21_02523</name>
</gene>